<keyword evidence="2" id="KW-1185">Reference proteome</keyword>
<protein>
    <recommendedName>
        <fullName evidence="3">Pyridoxamine 5'-phosphate oxidase putative domain-containing protein</fullName>
    </recommendedName>
</protein>
<dbReference type="RefSeq" id="WP_149425570.1">
    <property type="nucleotide sequence ID" value="NZ_CP022579.1"/>
</dbReference>
<sequence length="158" mass="16409">MLDNDSIAFLQSGVSISLASCSPGGMPVMSRCLGCKIIDGGRQIAVFIKPSQAAELLDAIRCTGRVANVFSLPSTNRTLQLKGIDARVTPFDPADLAVVEAHVADFIAEVVPLGLPEAVVRTVFSLVPEDLATVIYTPSAAFSQTPGPKAGEALGAAR</sequence>
<dbReference type="AlphaFoldDB" id="A0A5C1E9B5"/>
<reference evidence="1 2" key="1">
    <citation type="submission" date="2017-07" db="EMBL/GenBank/DDBJ databases">
        <title>Complete genome sequence of Oryzomicrobium terrae TPP412.</title>
        <authorList>
            <person name="Chiu L.-W."/>
            <person name="Lo K.-J."/>
            <person name="Tsai Y.-M."/>
            <person name="Lin S.-S."/>
            <person name="Kuo C.-H."/>
            <person name="Liu C.-T."/>
        </authorList>
    </citation>
    <scope>NUCLEOTIDE SEQUENCE [LARGE SCALE GENOMIC DNA]</scope>
    <source>
        <strain evidence="1 2">TPP412</strain>
    </source>
</reference>
<evidence type="ECO:0000313" key="2">
    <source>
        <dbReference type="Proteomes" id="UP000323671"/>
    </source>
</evidence>
<proteinExistence type="predicted"/>
<dbReference type="InterPro" id="IPR012349">
    <property type="entry name" value="Split_barrel_FMN-bd"/>
</dbReference>
<dbReference type="KEGG" id="otr:OTERR_17990"/>
<evidence type="ECO:0000313" key="1">
    <source>
        <dbReference type="EMBL" id="QEL65275.1"/>
    </source>
</evidence>
<name>A0A5C1E9B5_9RHOO</name>
<accession>A0A5C1E9B5</accession>
<dbReference type="SUPFAM" id="SSF50475">
    <property type="entry name" value="FMN-binding split barrel"/>
    <property type="match status" value="1"/>
</dbReference>
<dbReference type="Proteomes" id="UP000323671">
    <property type="component" value="Chromosome"/>
</dbReference>
<evidence type="ECO:0008006" key="3">
    <source>
        <dbReference type="Google" id="ProtNLM"/>
    </source>
</evidence>
<gene>
    <name evidence="1" type="ORF">OTERR_17990</name>
</gene>
<organism evidence="1 2">
    <name type="scientific">Oryzomicrobium terrae</name>
    <dbReference type="NCBI Taxonomy" id="1735038"/>
    <lineage>
        <taxon>Bacteria</taxon>
        <taxon>Pseudomonadati</taxon>
        <taxon>Pseudomonadota</taxon>
        <taxon>Betaproteobacteria</taxon>
        <taxon>Rhodocyclales</taxon>
        <taxon>Rhodocyclaceae</taxon>
        <taxon>Oryzomicrobium</taxon>
    </lineage>
</organism>
<dbReference type="Gene3D" id="2.30.110.10">
    <property type="entry name" value="Electron Transport, Fmn-binding Protein, Chain A"/>
    <property type="match status" value="1"/>
</dbReference>
<dbReference type="EMBL" id="CP022579">
    <property type="protein sequence ID" value="QEL65275.1"/>
    <property type="molecule type" value="Genomic_DNA"/>
</dbReference>